<dbReference type="AlphaFoldDB" id="A0A9D1I711"/>
<reference evidence="3" key="2">
    <citation type="journal article" date="2021" name="PeerJ">
        <title>Extensive microbial diversity within the chicken gut microbiome revealed by metagenomics and culture.</title>
        <authorList>
            <person name="Gilroy R."/>
            <person name="Ravi A."/>
            <person name="Getino M."/>
            <person name="Pursley I."/>
            <person name="Horton D.L."/>
            <person name="Alikhan N.F."/>
            <person name="Baker D."/>
            <person name="Gharbi K."/>
            <person name="Hall N."/>
            <person name="Watson M."/>
            <person name="Adriaenssens E.M."/>
            <person name="Foster-Nyarko E."/>
            <person name="Jarju S."/>
            <person name="Secka A."/>
            <person name="Antonio M."/>
            <person name="Oren A."/>
            <person name="Chaudhuri R.R."/>
            <person name="La Ragione R."/>
            <person name="Hildebrand F."/>
            <person name="Pallen M.J."/>
        </authorList>
    </citation>
    <scope>NUCLEOTIDE SEQUENCE</scope>
    <source>
        <strain evidence="3">CHK195-4489</strain>
    </source>
</reference>
<dbReference type="InterPro" id="IPR039329">
    <property type="entry name" value="SIAE"/>
</dbReference>
<proteinExistence type="predicted"/>
<evidence type="ECO:0000256" key="1">
    <source>
        <dbReference type="ARBA" id="ARBA00022801"/>
    </source>
</evidence>
<dbReference type="Gene3D" id="3.40.50.1110">
    <property type="entry name" value="SGNH hydrolase"/>
    <property type="match status" value="1"/>
</dbReference>
<dbReference type="InterPro" id="IPR036514">
    <property type="entry name" value="SGNH_hydro_sf"/>
</dbReference>
<sequence>MERNYAMPANLVQREKILTRPSFRIPPQRAERREDFTLPALFTDGCVLQAELAVRLWGRCAFDGGIAVRLRSDAGGEAKTFYGKTENHAFELFIEGQPCGGPYTLELISENGSCFCLKNVLFGEVFVLAGQSNMGWAFGQCYDGTSDRLLYRDLIASCENPDIREMMVLPVPSEVPVEELETCRPWRKITPETIREVSAVGYFFARRFYALRKAPVGLVSACMGGIPIAEWDVGGAWYNGQIHPIRRLTVRGVLWYQGEGDPVNYGARLAGLIGRWRAAFENPGLLWAAVQLPRYTDEKSYYESREEIKKAGTLTERFTYCVTLDTGLYPELAARGDMLNADGIHPYEKEPVGTRLADAVIGAFCDPNGLWTSSYAMKAVLEEDGRAAVTFANTGGGLILEGRAGFELAGPEGEFYDAIPELAAPDQIYLTCDRVADPVTVRYGYKNYSALADEPIVCCAQSVCVYNTRPDGAGEKAYPAEQFTMQIKRNT</sequence>
<protein>
    <recommendedName>
        <fullName evidence="2">Sialate O-acetylesterase domain-containing protein</fullName>
    </recommendedName>
</protein>
<feature type="domain" description="Sialate O-acetylesterase" evidence="2">
    <location>
        <begin position="124"/>
        <end position="323"/>
    </location>
</feature>
<organism evidence="3 4">
    <name type="scientific">Candidatus Egerieisoma faecipullorum</name>
    <dbReference type="NCBI Taxonomy" id="2840963"/>
    <lineage>
        <taxon>Bacteria</taxon>
        <taxon>Bacillati</taxon>
        <taxon>Bacillota</taxon>
        <taxon>Clostridia</taxon>
        <taxon>Eubacteriales</taxon>
        <taxon>Clostridiaceae</taxon>
        <taxon>Clostridiaceae incertae sedis</taxon>
        <taxon>Candidatus Egerieisoma</taxon>
    </lineage>
</organism>
<dbReference type="SUPFAM" id="SSF52266">
    <property type="entry name" value="SGNH hydrolase"/>
    <property type="match status" value="1"/>
</dbReference>
<evidence type="ECO:0000313" key="3">
    <source>
        <dbReference type="EMBL" id="HIU29321.1"/>
    </source>
</evidence>
<dbReference type="Proteomes" id="UP000824089">
    <property type="component" value="Unassembled WGS sequence"/>
</dbReference>
<name>A0A9D1I711_9CLOT</name>
<dbReference type="InterPro" id="IPR005181">
    <property type="entry name" value="SASA"/>
</dbReference>
<evidence type="ECO:0000259" key="2">
    <source>
        <dbReference type="Pfam" id="PF03629"/>
    </source>
</evidence>
<dbReference type="GO" id="GO:0005975">
    <property type="term" value="P:carbohydrate metabolic process"/>
    <property type="evidence" value="ECO:0007669"/>
    <property type="project" value="TreeGrafter"/>
</dbReference>
<dbReference type="GO" id="GO:0001681">
    <property type="term" value="F:sialate O-acetylesterase activity"/>
    <property type="evidence" value="ECO:0007669"/>
    <property type="project" value="InterPro"/>
</dbReference>
<dbReference type="PANTHER" id="PTHR22901:SF0">
    <property type="entry name" value="SIALATE O-ACETYLESTERASE"/>
    <property type="match status" value="1"/>
</dbReference>
<accession>A0A9D1I711</accession>
<comment type="caution">
    <text evidence="3">The sequence shown here is derived from an EMBL/GenBank/DDBJ whole genome shotgun (WGS) entry which is preliminary data.</text>
</comment>
<dbReference type="PANTHER" id="PTHR22901">
    <property type="entry name" value="SIALATE O-ACETYLESTERASE"/>
    <property type="match status" value="1"/>
</dbReference>
<gene>
    <name evidence="3" type="ORF">IAD50_03370</name>
</gene>
<dbReference type="EMBL" id="DVMM01000066">
    <property type="protein sequence ID" value="HIU29321.1"/>
    <property type="molecule type" value="Genomic_DNA"/>
</dbReference>
<reference evidence="3" key="1">
    <citation type="submission" date="2020-10" db="EMBL/GenBank/DDBJ databases">
        <authorList>
            <person name="Gilroy R."/>
        </authorList>
    </citation>
    <scope>NUCLEOTIDE SEQUENCE</scope>
    <source>
        <strain evidence="3">CHK195-4489</strain>
    </source>
</reference>
<dbReference type="Pfam" id="PF03629">
    <property type="entry name" value="SASA"/>
    <property type="match status" value="1"/>
</dbReference>
<keyword evidence="1" id="KW-0378">Hydrolase</keyword>
<evidence type="ECO:0000313" key="4">
    <source>
        <dbReference type="Proteomes" id="UP000824089"/>
    </source>
</evidence>